<comment type="similarity">
    <text evidence="2">Belongs to the copper/topaquinone oxidase family.</text>
</comment>
<evidence type="ECO:0000256" key="1">
    <source>
        <dbReference type="PIRSR" id="PIRSR600269-51"/>
    </source>
</evidence>
<dbReference type="GO" id="GO:0009308">
    <property type="term" value="P:amine metabolic process"/>
    <property type="evidence" value="ECO:0007669"/>
    <property type="project" value="UniProtKB-UniRule"/>
</dbReference>
<evidence type="ECO:0000313" key="4">
    <source>
        <dbReference type="EMBL" id="GME73798.1"/>
    </source>
</evidence>
<dbReference type="GO" id="GO:0048038">
    <property type="term" value="F:quinone binding"/>
    <property type="evidence" value="ECO:0007669"/>
    <property type="project" value="InterPro"/>
</dbReference>
<keyword evidence="1 2" id="KW-0801">TPQ</keyword>
<evidence type="ECO:0000256" key="2">
    <source>
        <dbReference type="RuleBase" id="RU000672"/>
    </source>
</evidence>
<dbReference type="Gene3D" id="2.70.98.20">
    <property type="entry name" value="Copper amine oxidase, catalytic domain"/>
    <property type="match status" value="1"/>
</dbReference>
<feature type="domain" description="Copper amine oxidase catalytic" evidence="3">
    <location>
        <begin position="3"/>
        <end position="235"/>
    </location>
</feature>
<sequence length="243" mass="27324">MLATNTVCLHEQDNGLLYKHVNYRTGNAVVARKREFAVQTIATVANYEYIVNVIFDQAGEIKIQVRATGILSTMPIEKGLTVPWGTNVGPLVMAAYHQHLLSFRIDPAIDGYKNTVVYDDVVRLPPNTKLNPYNVGFITERNYVEKPGYVEQSPFTNRAYKIINENVINPTSKKPVGYKIAMPARQMLMAGPESFNNSRAQYATQQMWVTKYHDGELYAAGEFTNQSHNDTGLEKSCFGYSSI</sequence>
<dbReference type="Proteomes" id="UP001165063">
    <property type="component" value="Unassembled WGS sequence"/>
</dbReference>
<comment type="cofactor">
    <cofactor evidence="2">
        <name>Cu cation</name>
        <dbReference type="ChEBI" id="CHEBI:23378"/>
    </cofactor>
    <text evidence="2">Contains 1 topaquinone per subunit.</text>
</comment>
<evidence type="ECO:0000259" key="3">
    <source>
        <dbReference type="Pfam" id="PF01179"/>
    </source>
</evidence>
<dbReference type="EC" id="1.4.3.-" evidence="2"/>
<keyword evidence="2" id="KW-0560">Oxidoreductase</keyword>
<dbReference type="GO" id="GO:0005507">
    <property type="term" value="F:copper ion binding"/>
    <property type="evidence" value="ECO:0007669"/>
    <property type="project" value="InterPro"/>
</dbReference>
<dbReference type="OrthoDB" id="5379943at2759"/>
<comment type="PTM">
    <text evidence="1 2">Topaquinone (TPQ) is generated by copper-dependent autoxidation of a specific tyrosyl residue.</text>
</comment>
<reference evidence="4" key="1">
    <citation type="submission" date="2023-04" db="EMBL/GenBank/DDBJ databases">
        <title>Ambrosiozyma monospora NBRC 1965.</title>
        <authorList>
            <person name="Ichikawa N."/>
            <person name="Sato H."/>
            <person name="Tonouchi N."/>
        </authorList>
    </citation>
    <scope>NUCLEOTIDE SEQUENCE</scope>
    <source>
        <strain evidence="4">NBRC 1965</strain>
    </source>
</reference>
<keyword evidence="2" id="KW-0186">Copper</keyword>
<accession>A0A9W6T1N1</accession>
<keyword evidence="2" id="KW-0479">Metal-binding</keyword>
<dbReference type="PANTHER" id="PTHR10638">
    <property type="entry name" value="COPPER AMINE OXIDASE"/>
    <property type="match status" value="1"/>
</dbReference>
<dbReference type="InterPro" id="IPR036460">
    <property type="entry name" value="Cu_amine_oxidase_C_sf"/>
</dbReference>
<keyword evidence="5" id="KW-1185">Reference proteome</keyword>
<evidence type="ECO:0000313" key="5">
    <source>
        <dbReference type="Proteomes" id="UP001165063"/>
    </source>
</evidence>
<dbReference type="SUPFAM" id="SSF49998">
    <property type="entry name" value="Amine oxidase catalytic domain"/>
    <property type="match status" value="1"/>
</dbReference>
<dbReference type="Pfam" id="PF01179">
    <property type="entry name" value="Cu_amine_oxid"/>
    <property type="match status" value="1"/>
</dbReference>
<dbReference type="InterPro" id="IPR000269">
    <property type="entry name" value="Cu_amine_oxidase"/>
</dbReference>
<feature type="modified residue" description="2',4',5'-topaquinone" evidence="1">
    <location>
        <position position="47"/>
    </location>
</feature>
<dbReference type="PANTHER" id="PTHR10638:SF33">
    <property type="entry name" value="AMINE OXIDASE"/>
    <property type="match status" value="1"/>
</dbReference>
<comment type="caution">
    <text evidence="4">The sequence shown here is derived from an EMBL/GenBank/DDBJ whole genome shotgun (WGS) entry which is preliminary data.</text>
</comment>
<proteinExistence type="inferred from homology"/>
<organism evidence="4 5">
    <name type="scientific">Ambrosiozyma monospora</name>
    <name type="common">Yeast</name>
    <name type="synonym">Endomycopsis monosporus</name>
    <dbReference type="NCBI Taxonomy" id="43982"/>
    <lineage>
        <taxon>Eukaryota</taxon>
        <taxon>Fungi</taxon>
        <taxon>Dikarya</taxon>
        <taxon>Ascomycota</taxon>
        <taxon>Saccharomycotina</taxon>
        <taxon>Pichiomycetes</taxon>
        <taxon>Pichiales</taxon>
        <taxon>Pichiaceae</taxon>
        <taxon>Ambrosiozyma</taxon>
    </lineage>
</organism>
<protein>
    <recommendedName>
        <fullName evidence="2">Amine oxidase</fullName>
        <ecNumber evidence="2">1.4.3.-</ecNumber>
    </recommendedName>
</protein>
<dbReference type="AlphaFoldDB" id="A0A9W6T1N1"/>
<dbReference type="GO" id="GO:0008131">
    <property type="term" value="F:primary methylamine oxidase activity"/>
    <property type="evidence" value="ECO:0007669"/>
    <property type="project" value="InterPro"/>
</dbReference>
<name>A0A9W6T1N1_AMBMO</name>
<dbReference type="EMBL" id="BSXU01011043">
    <property type="protein sequence ID" value="GME73798.1"/>
    <property type="molecule type" value="Genomic_DNA"/>
</dbReference>
<dbReference type="InterPro" id="IPR015798">
    <property type="entry name" value="Cu_amine_oxidase_C"/>
</dbReference>
<gene>
    <name evidence="4" type="ORF">Amon01_000939600</name>
</gene>